<dbReference type="InterPro" id="IPR015424">
    <property type="entry name" value="PyrdxlP-dep_Trfase"/>
</dbReference>
<feature type="domain" description="HTH gntR-type" evidence="6">
    <location>
        <begin position="6"/>
        <end position="74"/>
    </location>
</feature>
<comment type="similarity">
    <text evidence="1">In the C-terminal section; belongs to the class-I pyridoxal-phosphate-dependent aminotransferase family.</text>
</comment>
<dbReference type="OrthoDB" id="7016788at2"/>
<keyword evidence="7" id="KW-0808">Transferase</keyword>
<dbReference type="InterPro" id="IPR036388">
    <property type="entry name" value="WH-like_DNA-bd_sf"/>
</dbReference>
<evidence type="ECO:0000256" key="5">
    <source>
        <dbReference type="ARBA" id="ARBA00023163"/>
    </source>
</evidence>
<dbReference type="CDD" id="cd00609">
    <property type="entry name" value="AAT_like"/>
    <property type="match status" value="1"/>
</dbReference>
<evidence type="ECO:0000256" key="2">
    <source>
        <dbReference type="ARBA" id="ARBA00022898"/>
    </source>
</evidence>
<keyword evidence="2" id="KW-0663">Pyridoxal phosphate</keyword>
<dbReference type="GO" id="GO:0003677">
    <property type="term" value="F:DNA binding"/>
    <property type="evidence" value="ECO:0007669"/>
    <property type="project" value="UniProtKB-KW"/>
</dbReference>
<evidence type="ECO:0000313" key="7">
    <source>
        <dbReference type="EMBL" id="VVN73809.1"/>
    </source>
</evidence>
<dbReference type="GO" id="GO:0003700">
    <property type="term" value="F:DNA-binding transcription factor activity"/>
    <property type="evidence" value="ECO:0007669"/>
    <property type="project" value="InterPro"/>
</dbReference>
<dbReference type="InterPro" id="IPR015421">
    <property type="entry name" value="PyrdxlP-dep_Trfase_major"/>
</dbReference>
<dbReference type="InterPro" id="IPR051446">
    <property type="entry name" value="HTH_trans_reg/aminotransferase"/>
</dbReference>
<dbReference type="SMART" id="SM00345">
    <property type="entry name" value="HTH_GNTR"/>
    <property type="match status" value="1"/>
</dbReference>
<dbReference type="Gene3D" id="3.40.640.10">
    <property type="entry name" value="Type I PLP-dependent aspartate aminotransferase-like (Major domain)"/>
    <property type="match status" value="1"/>
</dbReference>
<dbReference type="PROSITE" id="PS50949">
    <property type="entry name" value="HTH_GNTR"/>
    <property type="match status" value="1"/>
</dbReference>
<dbReference type="Proteomes" id="UP000379480">
    <property type="component" value="Unassembled WGS sequence"/>
</dbReference>
<dbReference type="AlphaFoldDB" id="A0A5E7A684"/>
<organism evidence="7 8">
    <name type="scientific">Pseudomonas fluorescens</name>
    <dbReference type="NCBI Taxonomy" id="294"/>
    <lineage>
        <taxon>Bacteria</taxon>
        <taxon>Pseudomonadati</taxon>
        <taxon>Pseudomonadota</taxon>
        <taxon>Gammaproteobacteria</taxon>
        <taxon>Pseudomonadales</taxon>
        <taxon>Pseudomonadaceae</taxon>
        <taxon>Pseudomonas</taxon>
    </lineage>
</organism>
<dbReference type="GO" id="GO:0047536">
    <property type="term" value="F:2-aminoadipate transaminase activity"/>
    <property type="evidence" value="ECO:0007669"/>
    <property type="project" value="UniProtKB-EC"/>
</dbReference>
<dbReference type="InterPro" id="IPR004839">
    <property type="entry name" value="Aminotransferase_I/II_large"/>
</dbReference>
<dbReference type="PANTHER" id="PTHR46577">
    <property type="entry name" value="HTH-TYPE TRANSCRIPTIONAL REGULATORY PROTEIN GABR"/>
    <property type="match status" value="1"/>
</dbReference>
<dbReference type="PANTHER" id="PTHR46577:SF1">
    <property type="entry name" value="HTH-TYPE TRANSCRIPTIONAL REGULATORY PROTEIN GABR"/>
    <property type="match status" value="1"/>
</dbReference>
<dbReference type="InterPro" id="IPR036390">
    <property type="entry name" value="WH_DNA-bd_sf"/>
</dbReference>
<dbReference type="Pfam" id="PF00155">
    <property type="entry name" value="Aminotran_1_2"/>
    <property type="match status" value="1"/>
</dbReference>
<dbReference type="SUPFAM" id="SSF53383">
    <property type="entry name" value="PLP-dependent transferases"/>
    <property type="match status" value="1"/>
</dbReference>
<keyword evidence="5" id="KW-0804">Transcription</keyword>
<keyword evidence="4" id="KW-0238">DNA-binding</keyword>
<evidence type="ECO:0000256" key="1">
    <source>
        <dbReference type="ARBA" id="ARBA00005384"/>
    </source>
</evidence>
<accession>A0A5E7A684</accession>
<proteinExistence type="inferred from homology"/>
<dbReference type="EC" id="2.6.1.39" evidence="7"/>
<sequence length="466" mass="53295">MSKETVFAYQTVYRYLLELIDAAGSGSEQKLPSLRQLALRLNVSVSTTKYAYALLEDEGRVYSRPKLGYFAKPMPLVQLNERSANLLDNVYTFARQPGMLALCSDAPAMLLSLENPLLMTERELARQYPRSQSPQYQPFGESELRSVLAERYTRSTRCYWQAEQVYIGADLRSVLDLALNALGLTGSVAMVESPCSWAILRQFRAAKIRVLEIPLGADGRFDLQQVHELLQREPVRLVVVSSAVSAPHGSLMPAPDKQQLCRWLTERGVWLFENDSYGEFCFEPSPARYRDFADPERLVVFSTFDKIIGSEAPFGYLLTRGYGPELQRQFLDRGFRLSPIRQKAVARLFSSRRIDQHIQVLRGLLMDRMRQMKVLLDEHAGEQLQVVNPAGGATFWAQARHPVDMRRVYERLLAKRIVIAPGEMFSQDGHWRHHLRLSYTVDWSKDIAFALKMLAQAIDEERQLMP</sequence>
<evidence type="ECO:0000259" key="6">
    <source>
        <dbReference type="PROSITE" id="PS50949"/>
    </source>
</evidence>
<evidence type="ECO:0000256" key="4">
    <source>
        <dbReference type="ARBA" id="ARBA00023125"/>
    </source>
</evidence>
<dbReference type="Gene3D" id="1.10.10.10">
    <property type="entry name" value="Winged helix-like DNA-binding domain superfamily/Winged helix DNA-binding domain"/>
    <property type="match status" value="1"/>
</dbReference>
<dbReference type="SUPFAM" id="SSF46785">
    <property type="entry name" value="Winged helix' DNA-binding domain"/>
    <property type="match status" value="1"/>
</dbReference>
<gene>
    <name evidence="7" type="primary">lysN</name>
    <name evidence="7" type="ORF">PS723_00590</name>
</gene>
<keyword evidence="3" id="KW-0805">Transcription regulation</keyword>
<dbReference type="Pfam" id="PF00392">
    <property type="entry name" value="GntR"/>
    <property type="match status" value="1"/>
</dbReference>
<dbReference type="InterPro" id="IPR000524">
    <property type="entry name" value="Tscrpt_reg_HTH_GntR"/>
</dbReference>
<reference evidence="7 8" key="1">
    <citation type="submission" date="2019-09" db="EMBL/GenBank/DDBJ databases">
        <authorList>
            <person name="Chandra G."/>
            <person name="Truman W A."/>
        </authorList>
    </citation>
    <scope>NUCLEOTIDE SEQUENCE [LARGE SCALE GENOMIC DNA]</scope>
    <source>
        <strain evidence="7">PS723</strain>
    </source>
</reference>
<dbReference type="EMBL" id="CABVHY010000002">
    <property type="protein sequence ID" value="VVN73809.1"/>
    <property type="molecule type" value="Genomic_DNA"/>
</dbReference>
<evidence type="ECO:0000256" key="3">
    <source>
        <dbReference type="ARBA" id="ARBA00023015"/>
    </source>
</evidence>
<keyword evidence="7" id="KW-0032">Aminotransferase</keyword>
<evidence type="ECO:0000313" key="8">
    <source>
        <dbReference type="Proteomes" id="UP000379480"/>
    </source>
</evidence>
<name>A0A5E7A684_PSEFL</name>
<dbReference type="GO" id="GO:0030170">
    <property type="term" value="F:pyridoxal phosphate binding"/>
    <property type="evidence" value="ECO:0007669"/>
    <property type="project" value="InterPro"/>
</dbReference>
<protein>
    <submittedName>
        <fullName evidence="7">2-aminoadipate transaminase</fullName>
        <ecNumber evidence="7">2.6.1.39</ecNumber>
    </submittedName>
</protein>
<dbReference type="CDD" id="cd07377">
    <property type="entry name" value="WHTH_GntR"/>
    <property type="match status" value="1"/>
</dbReference>
<dbReference type="RefSeq" id="WP_150802184.1">
    <property type="nucleotide sequence ID" value="NZ_CABVHY010000002.1"/>
</dbReference>